<comment type="caution">
    <text evidence="1">The sequence shown here is derived from an EMBL/GenBank/DDBJ whole genome shotgun (WGS) entry which is preliminary data.</text>
</comment>
<keyword evidence="2" id="KW-1185">Reference proteome</keyword>
<protein>
    <submittedName>
        <fullName evidence="1">Uncharacterized protein</fullName>
    </submittedName>
</protein>
<dbReference type="SUPFAM" id="SSF53822">
    <property type="entry name" value="Periplasmic binding protein-like I"/>
    <property type="match status" value="1"/>
</dbReference>
<organism evidence="1 2">
    <name type="scientific">Acer negundo</name>
    <name type="common">Box elder</name>
    <dbReference type="NCBI Taxonomy" id="4023"/>
    <lineage>
        <taxon>Eukaryota</taxon>
        <taxon>Viridiplantae</taxon>
        <taxon>Streptophyta</taxon>
        <taxon>Embryophyta</taxon>
        <taxon>Tracheophyta</taxon>
        <taxon>Spermatophyta</taxon>
        <taxon>Magnoliopsida</taxon>
        <taxon>eudicotyledons</taxon>
        <taxon>Gunneridae</taxon>
        <taxon>Pentapetalae</taxon>
        <taxon>rosids</taxon>
        <taxon>malvids</taxon>
        <taxon>Sapindales</taxon>
        <taxon>Sapindaceae</taxon>
        <taxon>Hippocastanoideae</taxon>
        <taxon>Acereae</taxon>
        <taxon>Acer</taxon>
    </lineage>
</organism>
<evidence type="ECO:0000313" key="2">
    <source>
        <dbReference type="Proteomes" id="UP001064489"/>
    </source>
</evidence>
<dbReference type="Gene3D" id="3.40.50.2300">
    <property type="match status" value="1"/>
</dbReference>
<dbReference type="PANTHER" id="PTHR34836">
    <property type="entry name" value="OS06G0188250 PROTEIN"/>
    <property type="match status" value="1"/>
</dbReference>
<dbReference type="InterPro" id="IPR015683">
    <property type="entry name" value="Ionotropic_Glu_rcpt"/>
</dbReference>
<proteinExistence type="predicted"/>
<name>A0AAD5JTS2_ACENE</name>
<dbReference type="AlphaFoldDB" id="A0AAD5JTS2"/>
<reference evidence="1" key="2">
    <citation type="submission" date="2023-02" db="EMBL/GenBank/DDBJ databases">
        <authorList>
            <person name="Swenson N.G."/>
            <person name="Wegrzyn J.L."/>
            <person name="Mcevoy S.L."/>
        </authorList>
    </citation>
    <scope>NUCLEOTIDE SEQUENCE</scope>
    <source>
        <strain evidence="1">91603</strain>
        <tissue evidence="1">Leaf</tissue>
    </source>
</reference>
<dbReference type="EMBL" id="JAJSOW010000001">
    <property type="protein sequence ID" value="KAI9201307.1"/>
    <property type="molecule type" value="Genomic_DNA"/>
</dbReference>
<dbReference type="InterPro" id="IPR028082">
    <property type="entry name" value="Peripla_BP_I"/>
</dbReference>
<sequence length="157" mass="18146">MEEGYIWIVSKEIASLLHSLDSSVFDNMQGVLGFRINFIRSSKSFRHFKTKFRKKYQLKYPEEEEYSNPSLSGKIGYKNGKLAENSTFQIINVVGTSYREMAFWSPFFGFCETTICNKSVKELSPVYWPGGLRKVPKGWSSRIEEQPLKVGVPAKYF</sequence>
<gene>
    <name evidence="1" type="ORF">LWI28_021388</name>
</gene>
<dbReference type="PANTHER" id="PTHR34836:SF1">
    <property type="entry name" value="OS09G0428600 PROTEIN"/>
    <property type="match status" value="1"/>
</dbReference>
<evidence type="ECO:0000313" key="1">
    <source>
        <dbReference type="EMBL" id="KAI9201307.1"/>
    </source>
</evidence>
<dbReference type="Proteomes" id="UP001064489">
    <property type="component" value="Chromosome 9"/>
</dbReference>
<accession>A0AAD5JTS2</accession>
<reference evidence="1" key="1">
    <citation type="journal article" date="2022" name="Plant J.">
        <title>Strategies of tolerance reflected in two North American maple genomes.</title>
        <authorList>
            <person name="McEvoy S.L."/>
            <person name="Sezen U.U."/>
            <person name="Trouern-Trend A."/>
            <person name="McMahon S.M."/>
            <person name="Schaberg P.G."/>
            <person name="Yang J."/>
            <person name="Wegrzyn J.L."/>
            <person name="Swenson N.G."/>
        </authorList>
    </citation>
    <scope>NUCLEOTIDE SEQUENCE</scope>
    <source>
        <strain evidence="1">91603</strain>
    </source>
</reference>